<dbReference type="KEGG" id="dee:HQN60_00265"/>
<name>A0A6M8SM31_9NEIS</name>
<reference evidence="2 3" key="1">
    <citation type="submission" date="2020-05" db="EMBL/GenBank/DDBJ databases">
        <title>Complete genome sequence of Deefgea sp. D17.</title>
        <authorList>
            <person name="Bae J.-W."/>
            <person name="Han J.E."/>
        </authorList>
    </citation>
    <scope>NUCLEOTIDE SEQUENCE [LARGE SCALE GENOMIC DNA]</scope>
    <source>
        <strain evidence="2 3">D17</strain>
    </source>
</reference>
<keyword evidence="3" id="KW-1185">Reference proteome</keyword>
<dbReference type="RefSeq" id="WP_173531808.1">
    <property type="nucleotide sequence ID" value="NZ_CP054143.1"/>
</dbReference>
<accession>A0A6M8SM31</accession>
<evidence type="ECO:0000256" key="1">
    <source>
        <dbReference type="SAM" id="SignalP"/>
    </source>
</evidence>
<dbReference type="SUPFAM" id="SSF56935">
    <property type="entry name" value="Porins"/>
    <property type="match status" value="1"/>
</dbReference>
<dbReference type="AlphaFoldDB" id="A0A6M8SM31"/>
<feature type="chain" id="PRO_5027011174" evidence="1">
    <location>
        <begin position="20"/>
        <end position="425"/>
    </location>
</feature>
<organism evidence="2 3">
    <name type="scientific">Deefgea piscis</name>
    <dbReference type="NCBI Taxonomy" id="2739061"/>
    <lineage>
        <taxon>Bacteria</taxon>
        <taxon>Pseudomonadati</taxon>
        <taxon>Pseudomonadota</taxon>
        <taxon>Betaproteobacteria</taxon>
        <taxon>Neisseriales</taxon>
        <taxon>Chitinibacteraceae</taxon>
        <taxon>Deefgea</taxon>
    </lineage>
</organism>
<dbReference type="Proteomes" id="UP000504844">
    <property type="component" value="Chromosome"/>
</dbReference>
<gene>
    <name evidence="2" type="ORF">HQN60_00265</name>
</gene>
<sequence length="425" mass="47249">MKTLIYLSFLILCTATTSAEENQPELNLDNKDINAADIFSISGFYSLGINHNDSQTSYIRDLSQSRTNHGQTSATTDSRVGVQLLADFTPQWSAALQVTAREGVDYANGDAVDWAFLRYRPNENWSIRAGRLSVDMFMLSDFRNVGYTYPWVRPVQDFYGLIPFFQYNGADIQYRQQLGDGEIKLKGNMGRISTTLRSGVGDFRVHGDQLASASLEWSDEHFHLRSSIGQMNLQGKVPGSDLLSNGLAQLSPFWPSANQIQQDLKINGRLKFLLLGASYDNGPWWLQGEWGRVHSETAIYGHMEGAYISAAYRIDAFQPYITLSQAKSKNAPYRAPLPKGPLPPPLAAASQALAAGANQFLGSLYTDQQTYSIGIRWDFHPRMALKFQYDRIHAADGGKGLWDNGNAQAGPLKANIFSLSFDGLF</sequence>
<evidence type="ECO:0000313" key="3">
    <source>
        <dbReference type="Proteomes" id="UP000504844"/>
    </source>
</evidence>
<proteinExistence type="predicted"/>
<keyword evidence="1" id="KW-0732">Signal</keyword>
<feature type="signal peptide" evidence="1">
    <location>
        <begin position="1"/>
        <end position="19"/>
    </location>
</feature>
<dbReference type="Gene3D" id="2.40.160.10">
    <property type="entry name" value="Porin"/>
    <property type="match status" value="1"/>
</dbReference>
<protein>
    <submittedName>
        <fullName evidence="2">Porin</fullName>
    </submittedName>
</protein>
<dbReference type="EMBL" id="CP054143">
    <property type="protein sequence ID" value="QKJ65298.1"/>
    <property type="molecule type" value="Genomic_DNA"/>
</dbReference>
<evidence type="ECO:0000313" key="2">
    <source>
        <dbReference type="EMBL" id="QKJ65298.1"/>
    </source>
</evidence>
<dbReference type="InterPro" id="IPR023614">
    <property type="entry name" value="Porin_dom_sf"/>
</dbReference>